<dbReference type="InterPro" id="IPR036291">
    <property type="entry name" value="NAD(P)-bd_dom_sf"/>
</dbReference>
<proteinExistence type="inferred from homology"/>
<dbReference type="Gene3D" id="3.40.50.720">
    <property type="entry name" value="NAD(P)-binding Rossmann-like Domain"/>
    <property type="match status" value="1"/>
</dbReference>
<organism evidence="3 4">
    <name type="scientific">Hebeloma cylindrosporum</name>
    <dbReference type="NCBI Taxonomy" id="76867"/>
    <lineage>
        <taxon>Eukaryota</taxon>
        <taxon>Fungi</taxon>
        <taxon>Dikarya</taxon>
        <taxon>Basidiomycota</taxon>
        <taxon>Agaricomycotina</taxon>
        <taxon>Agaricomycetes</taxon>
        <taxon>Agaricomycetidae</taxon>
        <taxon>Agaricales</taxon>
        <taxon>Agaricineae</taxon>
        <taxon>Hymenogastraceae</taxon>
        <taxon>Hebeloma</taxon>
    </lineage>
</organism>
<dbReference type="PANTHER" id="PTHR43180">
    <property type="entry name" value="3-OXOACYL-(ACYL-CARRIER-PROTEIN) REDUCTASE (AFU_ORTHOLOGUE AFUA_6G11210)"/>
    <property type="match status" value="1"/>
</dbReference>
<reference evidence="4" key="2">
    <citation type="submission" date="2015-01" db="EMBL/GenBank/DDBJ databases">
        <title>Evolutionary Origins and Diversification of the Mycorrhizal Mutualists.</title>
        <authorList>
            <consortium name="DOE Joint Genome Institute"/>
            <consortium name="Mycorrhizal Genomics Consortium"/>
            <person name="Kohler A."/>
            <person name="Kuo A."/>
            <person name="Nagy L.G."/>
            <person name="Floudas D."/>
            <person name="Copeland A."/>
            <person name="Barry K.W."/>
            <person name="Cichocki N."/>
            <person name="Veneault-Fourrey C."/>
            <person name="LaButti K."/>
            <person name="Lindquist E.A."/>
            <person name="Lipzen A."/>
            <person name="Lundell T."/>
            <person name="Morin E."/>
            <person name="Murat C."/>
            <person name="Riley R."/>
            <person name="Ohm R."/>
            <person name="Sun H."/>
            <person name="Tunlid A."/>
            <person name="Henrissat B."/>
            <person name="Grigoriev I.V."/>
            <person name="Hibbett D.S."/>
            <person name="Martin F."/>
        </authorList>
    </citation>
    <scope>NUCLEOTIDE SEQUENCE [LARGE SCALE GENOMIC DNA]</scope>
    <source>
        <strain evidence="4">h7</strain>
    </source>
</reference>
<dbReference type="HOGENOM" id="CLU_010194_1_0_1"/>
<dbReference type="PANTHER" id="PTHR43180:SF66">
    <property type="entry name" value="SHORT-CHAIN DEHYDROGENASE_REDUCTASE FAMILY PROTEIN"/>
    <property type="match status" value="1"/>
</dbReference>
<dbReference type="FunFam" id="3.40.50.720:FF:000084">
    <property type="entry name" value="Short-chain dehydrogenase reductase"/>
    <property type="match status" value="1"/>
</dbReference>
<comment type="similarity">
    <text evidence="1">Belongs to the short-chain dehydrogenases/reductases (SDR) family.</text>
</comment>
<evidence type="ECO:0000256" key="1">
    <source>
        <dbReference type="ARBA" id="ARBA00006484"/>
    </source>
</evidence>
<reference evidence="3 4" key="1">
    <citation type="submission" date="2014-04" db="EMBL/GenBank/DDBJ databases">
        <authorList>
            <consortium name="DOE Joint Genome Institute"/>
            <person name="Kuo A."/>
            <person name="Gay G."/>
            <person name="Dore J."/>
            <person name="Kohler A."/>
            <person name="Nagy L.G."/>
            <person name="Floudas D."/>
            <person name="Copeland A."/>
            <person name="Barry K.W."/>
            <person name="Cichocki N."/>
            <person name="Veneault-Fourrey C."/>
            <person name="LaButti K."/>
            <person name="Lindquist E.A."/>
            <person name="Lipzen A."/>
            <person name="Lundell T."/>
            <person name="Morin E."/>
            <person name="Murat C."/>
            <person name="Sun H."/>
            <person name="Tunlid A."/>
            <person name="Henrissat B."/>
            <person name="Grigoriev I.V."/>
            <person name="Hibbett D.S."/>
            <person name="Martin F."/>
            <person name="Nordberg H.P."/>
            <person name="Cantor M.N."/>
            <person name="Hua S.X."/>
        </authorList>
    </citation>
    <scope>NUCLEOTIDE SEQUENCE [LARGE SCALE GENOMIC DNA]</scope>
    <source>
        <strain evidence="4">h7</strain>
    </source>
</reference>
<dbReference type="GO" id="GO:0016491">
    <property type="term" value="F:oxidoreductase activity"/>
    <property type="evidence" value="ECO:0007669"/>
    <property type="project" value="UniProtKB-KW"/>
</dbReference>
<evidence type="ECO:0000313" key="3">
    <source>
        <dbReference type="EMBL" id="KIM40200.1"/>
    </source>
</evidence>
<dbReference type="Pfam" id="PF13561">
    <property type="entry name" value="adh_short_C2"/>
    <property type="match status" value="1"/>
</dbReference>
<dbReference type="OrthoDB" id="4131217at2759"/>
<dbReference type="SUPFAM" id="SSF51735">
    <property type="entry name" value="NAD(P)-binding Rossmann-fold domains"/>
    <property type="match status" value="1"/>
</dbReference>
<accession>A0A0C3BU55</accession>
<sequence>MAGGGYDKVRSQSKSAEEQYAVTTARIKQIQSQLDNSVRAGKLKGKVCIVTGVGSLKGIGRAASILFAHEGAKHLYLLDFDPTNLPDLKSTIEKKYPDVKVTTAQADAADEAAISGVCDQALREEGRLDVFFANAGIASRDPLADTSVETFMNTMRVNALSCFLAVKHGSAAMLKTNPSRGKEFSSGSIILTASTAGIRSGAGTVDYSASKAAVNSIAKTSAYQLQKTDIRINTICPGLIETGMTGATFDYARQRGSAGKIGQLNPLGRFGVPQEIANAALFLASDDSSYVNGQNLAVDGGLSASHPVVPGRWA</sequence>
<evidence type="ECO:0000313" key="4">
    <source>
        <dbReference type="Proteomes" id="UP000053424"/>
    </source>
</evidence>
<dbReference type="Proteomes" id="UP000053424">
    <property type="component" value="Unassembled WGS sequence"/>
</dbReference>
<dbReference type="InterPro" id="IPR002347">
    <property type="entry name" value="SDR_fam"/>
</dbReference>
<name>A0A0C3BU55_HEBCY</name>
<dbReference type="PRINTS" id="PR00080">
    <property type="entry name" value="SDRFAMILY"/>
</dbReference>
<dbReference type="AlphaFoldDB" id="A0A0C3BU55"/>
<evidence type="ECO:0000256" key="2">
    <source>
        <dbReference type="ARBA" id="ARBA00023002"/>
    </source>
</evidence>
<dbReference type="CDD" id="cd05233">
    <property type="entry name" value="SDR_c"/>
    <property type="match status" value="1"/>
</dbReference>
<keyword evidence="4" id="KW-1185">Reference proteome</keyword>
<protein>
    <submittedName>
        <fullName evidence="3">Uncharacterized protein</fullName>
    </submittedName>
</protein>
<gene>
    <name evidence="3" type="ORF">M413DRAFT_446362</name>
</gene>
<keyword evidence="2" id="KW-0560">Oxidoreductase</keyword>
<dbReference type="PRINTS" id="PR00081">
    <property type="entry name" value="GDHRDH"/>
</dbReference>
<dbReference type="EMBL" id="KN831783">
    <property type="protein sequence ID" value="KIM40200.1"/>
    <property type="molecule type" value="Genomic_DNA"/>
</dbReference>
<dbReference type="STRING" id="686832.A0A0C3BU55"/>